<accession>A0A6B0T3L4</accession>
<name>A0A6B0T3L4_9EURY</name>
<dbReference type="RefSeq" id="WP_159671011.1">
    <property type="nucleotide sequence ID" value="NZ_WUUS01000014.1"/>
</dbReference>
<dbReference type="Proteomes" id="UP000437065">
    <property type="component" value="Unassembled WGS sequence"/>
</dbReference>
<sequence length="112" mass="12164">MDQSAREVLLYGDDRMAVTSTNDSAATTTAVVTIRIPCGADGDLVTDAEERLSRVKDVNSVTIDKLHSIDPNLSATVITIEITLHWTATMTDEEISDRLAEVSGLESVQWAE</sequence>
<evidence type="ECO:0000313" key="1">
    <source>
        <dbReference type="EMBL" id="MXR43212.1"/>
    </source>
</evidence>
<organism evidence="1 2">
    <name type="scientific">Halobaculum saliterrae</name>
    <dbReference type="NCBI Taxonomy" id="2073113"/>
    <lineage>
        <taxon>Archaea</taxon>
        <taxon>Methanobacteriati</taxon>
        <taxon>Methanobacteriota</taxon>
        <taxon>Stenosarchaea group</taxon>
        <taxon>Halobacteria</taxon>
        <taxon>Halobacteriales</taxon>
        <taxon>Haloferacaceae</taxon>
        <taxon>Halobaculum</taxon>
    </lineage>
</organism>
<comment type="caution">
    <text evidence="1">The sequence shown here is derived from an EMBL/GenBank/DDBJ whole genome shotgun (WGS) entry which is preliminary data.</text>
</comment>
<keyword evidence="2" id="KW-1185">Reference proteome</keyword>
<dbReference type="OrthoDB" id="238673at2157"/>
<gene>
    <name evidence="1" type="ORF">GRX01_17970</name>
</gene>
<reference evidence="1 2" key="1">
    <citation type="submission" date="2019-12" db="EMBL/GenBank/DDBJ databases">
        <title>Isolation and characterization of three novel carbon monoxide-oxidizing members of Halobacteria from salione crusts and soils.</title>
        <authorList>
            <person name="Myers M.R."/>
            <person name="King G.M."/>
        </authorList>
    </citation>
    <scope>NUCLEOTIDE SEQUENCE [LARGE SCALE GENOMIC DNA]</scope>
    <source>
        <strain evidence="1 2">WSA2</strain>
    </source>
</reference>
<proteinExistence type="predicted"/>
<dbReference type="EMBL" id="WUUS01000014">
    <property type="protein sequence ID" value="MXR43212.1"/>
    <property type="molecule type" value="Genomic_DNA"/>
</dbReference>
<protein>
    <submittedName>
        <fullName evidence="1">Uncharacterized protein</fullName>
    </submittedName>
</protein>
<evidence type="ECO:0000313" key="2">
    <source>
        <dbReference type="Proteomes" id="UP000437065"/>
    </source>
</evidence>
<dbReference type="AlphaFoldDB" id="A0A6B0T3L4"/>